<proteinExistence type="predicted"/>
<evidence type="ECO:0000313" key="9">
    <source>
        <dbReference type="EMBL" id="PXA05516.1"/>
    </source>
</evidence>
<evidence type="ECO:0000256" key="6">
    <source>
        <dbReference type="ARBA" id="ARBA00023136"/>
    </source>
</evidence>
<dbReference type="GO" id="GO:0017004">
    <property type="term" value="P:cytochrome complex assembly"/>
    <property type="evidence" value="ECO:0007669"/>
    <property type="project" value="UniProtKB-KW"/>
</dbReference>
<feature type="transmembrane region" description="Helical" evidence="7">
    <location>
        <begin position="441"/>
        <end position="464"/>
    </location>
</feature>
<dbReference type="Proteomes" id="UP000247099">
    <property type="component" value="Unassembled WGS sequence"/>
</dbReference>
<dbReference type="FunCoup" id="A0A317ZIV9">
    <property type="interactions" value="63"/>
</dbReference>
<evidence type="ECO:0000256" key="3">
    <source>
        <dbReference type="ARBA" id="ARBA00022692"/>
    </source>
</evidence>
<dbReference type="GO" id="GO:0045454">
    <property type="term" value="P:cell redox homeostasis"/>
    <property type="evidence" value="ECO:0007669"/>
    <property type="project" value="TreeGrafter"/>
</dbReference>
<evidence type="ECO:0000313" key="10">
    <source>
        <dbReference type="Proteomes" id="UP000247099"/>
    </source>
</evidence>
<dbReference type="AlphaFoldDB" id="A0A317ZIV9"/>
<dbReference type="EMBL" id="QHJQ01000001">
    <property type="protein sequence ID" value="PXA05516.1"/>
    <property type="molecule type" value="Genomic_DNA"/>
</dbReference>
<evidence type="ECO:0000256" key="7">
    <source>
        <dbReference type="SAM" id="Phobius"/>
    </source>
</evidence>
<accession>A0A317ZIV9</accession>
<evidence type="ECO:0000256" key="2">
    <source>
        <dbReference type="ARBA" id="ARBA00022475"/>
    </source>
</evidence>
<dbReference type="PANTHER" id="PTHR32234:SF3">
    <property type="entry name" value="SUPPRESSION OF COPPER SENSITIVITY PROTEIN"/>
    <property type="match status" value="1"/>
</dbReference>
<dbReference type="Pfam" id="PF02683">
    <property type="entry name" value="DsbD_TM"/>
    <property type="match status" value="1"/>
</dbReference>
<sequence>MRLRVGIILSAVHLDCMRFKEFTRAVSFFCLAALSLQAEPVQSVHTTIDLVSDSSEIVPGQTFQLAVTFDMEPEWHIYWENPGASGLPPELDWKLPDGFEAGEIVWPAPERISLEGLVSYGFKDTATLVVPVVAPSDLEPGAEIPVRLDLSFLICKEICLPGDASLELTLRSGTTQKPSADSAVFERAREAQPGEEVPFEVTPIAMDEKTLTVEISGADLPESLYFYAAEASMLDPNADQPYTIADGTGRLSLPLDFAFFDQEPGKIKGVLRSPDQSWHAVVPVKSQSSRAASSAESAEVSVAASPGGLEQKLLDFGLLGWLLLAFVGGLILNVMPCVLPVLSLKVFSLLNHSGQSRSHALAHGIAYTLGVVASFILLAAVLFSLRALGESIGWGFQLQNPGFVLVLGLVFFLFGLNLLGVFEIGSGLVGADAKVAGRKDLFGSFGVGVLAAVVGAPCVGPFVGGVSGVALQTNTFTGLFIFAMLGFGMASPFLFLAIFPKLVAYLPKPGPWMETFKQSMGFLLLAALVFLLYLLGQLGGGAAITVMLVVLLVSAIAAWVYGRWAAPGKSFKSRIIARSITILLLVAGAFWGLRAIDAAYDNFTRGVAGAATEDGHWAPWSKEAVEQAIAEGKPVFVDFTATWCLICQVNKKTALRTDETHALFEEYDVVSLSADWTRRDAAITAELEKFGRSGVPLYLLYSPEGEVSVLPQNLTNGIIREAVEGLFED</sequence>
<keyword evidence="2" id="KW-1003">Cell membrane</keyword>
<dbReference type="Pfam" id="PF11412">
    <property type="entry name" value="DsbD_N"/>
    <property type="match status" value="1"/>
</dbReference>
<feature type="domain" description="Thioredoxin" evidence="8">
    <location>
        <begin position="593"/>
        <end position="728"/>
    </location>
</feature>
<evidence type="ECO:0000259" key="8">
    <source>
        <dbReference type="PROSITE" id="PS51352"/>
    </source>
</evidence>
<dbReference type="InParanoid" id="A0A317ZIV9"/>
<dbReference type="PANTHER" id="PTHR32234">
    <property type="entry name" value="THIOL:DISULFIDE INTERCHANGE PROTEIN DSBD"/>
    <property type="match status" value="1"/>
</dbReference>
<name>A0A317ZIV9_9BACT</name>
<comment type="caution">
    <text evidence="9">The sequence shown here is derived from an EMBL/GenBank/DDBJ whole genome shotgun (WGS) entry which is preliminary data.</text>
</comment>
<evidence type="ECO:0000256" key="1">
    <source>
        <dbReference type="ARBA" id="ARBA00004651"/>
    </source>
</evidence>
<evidence type="ECO:0000256" key="4">
    <source>
        <dbReference type="ARBA" id="ARBA00022748"/>
    </source>
</evidence>
<dbReference type="SUPFAM" id="SSF52833">
    <property type="entry name" value="Thioredoxin-like"/>
    <property type="match status" value="1"/>
</dbReference>
<feature type="transmembrane region" description="Helical" evidence="7">
    <location>
        <begin position="542"/>
        <end position="563"/>
    </location>
</feature>
<dbReference type="InterPro" id="IPR035671">
    <property type="entry name" value="DsbD_gamma"/>
</dbReference>
<organism evidence="9 10">
    <name type="scientific">Coraliomargarita sinensis</name>
    <dbReference type="NCBI Taxonomy" id="2174842"/>
    <lineage>
        <taxon>Bacteria</taxon>
        <taxon>Pseudomonadati</taxon>
        <taxon>Verrucomicrobiota</taxon>
        <taxon>Opitutia</taxon>
        <taxon>Puniceicoccales</taxon>
        <taxon>Coraliomargaritaceae</taxon>
        <taxon>Coraliomargarita</taxon>
    </lineage>
</organism>
<keyword evidence="4" id="KW-0201">Cytochrome c-type biogenesis</keyword>
<dbReference type="PROSITE" id="PS51352">
    <property type="entry name" value="THIOREDOXIN_2"/>
    <property type="match status" value="1"/>
</dbReference>
<protein>
    <recommendedName>
        <fullName evidence="8">Thioredoxin domain-containing protein</fullName>
    </recommendedName>
</protein>
<comment type="subcellular location">
    <subcellularLocation>
        <location evidence="1">Cell membrane</location>
        <topology evidence="1">Multi-pass membrane protein</topology>
    </subcellularLocation>
</comment>
<dbReference type="Gene3D" id="3.40.30.10">
    <property type="entry name" value="Glutaredoxin"/>
    <property type="match status" value="1"/>
</dbReference>
<gene>
    <name evidence="9" type="ORF">DDZ13_01195</name>
</gene>
<dbReference type="InterPro" id="IPR028250">
    <property type="entry name" value="DsbDN"/>
</dbReference>
<keyword evidence="6 7" id="KW-0472">Membrane</keyword>
<reference evidence="9 10" key="1">
    <citation type="submission" date="2018-05" db="EMBL/GenBank/DDBJ databases">
        <title>Coraliomargarita sinensis sp. nov., isolated from a marine solar saltern.</title>
        <authorList>
            <person name="Zhou L.Y."/>
        </authorList>
    </citation>
    <scope>NUCLEOTIDE SEQUENCE [LARGE SCALE GENOMIC DNA]</scope>
    <source>
        <strain evidence="9 10">WN38</strain>
    </source>
</reference>
<dbReference type="GO" id="GO:0005886">
    <property type="term" value="C:plasma membrane"/>
    <property type="evidence" value="ECO:0007669"/>
    <property type="project" value="UniProtKB-SubCell"/>
</dbReference>
<dbReference type="GO" id="GO:0015035">
    <property type="term" value="F:protein-disulfide reductase activity"/>
    <property type="evidence" value="ECO:0007669"/>
    <property type="project" value="TreeGrafter"/>
</dbReference>
<dbReference type="CDD" id="cd02953">
    <property type="entry name" value="DsbDgamma"/>
    <property type="match status" value="1"/>
</dbReference>
<dbReference type="InterPro" id="IPR013766">
    <property type="entry name" value="Thioredoxin_domain"/>
</dbReference>
<keyword evidence="3 7" id="KW-0812">Transmembrane</keyword>
<dbReference type="InterPro" id="IPR003834">
    <property type="entry name" value="Cyt_c_assmbl_TM_dom"/>
</dbReference>
<dbReference type="Pfam" id="PF13899">
    <property type="entry name" value="Thioredoxin_7"/>
    <property type="match status" value="1"/>
</dbReference>
<evidence type="ECO:0000256" key="5">
    <source>
        <dbReference type="ARBA" id="ARBA00022989"/>
    </source>
</evidence>
<dbReference type="InterPro" id="IPR036249">
    <property type="entry name" value="Thioredoxin-like_sf"/>
</dbReference>
<keyword evidence="10" id="KW-1185">Reference proteome</keyword>
<feature type="transmembrane region" description="Helical" evidence="7">
    <location>
        <begin position="520"/>
        <end position="536"/>
    </location>
</feature>
<keyword evidence="5 7" id="KW-1133">Transmembrane helix</keyword>
<feature type="transmembrane region" description="Helical" evidence="7">
    <location>
        <begin position="575"/>
        <end position="593"/>
    </location>
</feature>
<feature type="transmembrane region" description="Helical" evidence="7">
    <location>
        <begin position="318"/>
        <end position="339"/>
    </location>
</feature>
<feature type="transmembrane region" description="Helical" evidence="7">
    <location>
        <begin position="476"/>
        <end position="499"/>
    </location>
</feature>
<feature type="transmembrane region" description="Helical" evidence="7">
    <location>
        <begin position="403"/>
        <end position="429"/>
    </location>
</feature>
<feature type="transmembrane region" description="Helical" evidence="7">
    <location>
        <begin position="360"/>
        <end position="383"/>
    </location>
</feature>